<sequence length="557" mass="67613">MDNLEIFLKWIEILSLDSNFLSYLKEEFDKQTSGLWNSDKILQIYKKIIQNEKLYKIFILDKEFILIENQISENIRLSNINSDVISSFIDEEILYINTDKLKEEITDKNVIESILWVISEFWNMLETNFINWNYNQNNQLYIWLKNNPNLLIVIFLTILNKLKSIEYENYESIKTFFPKIFSNNQIYQYQWFRNQDEWYSEHLIPISIIAIFIEKNQRVYSVKQQNWWTQNVNILQIFGFVSSYWWDFTKYLDIISDFWLLYDFISCLEKSFASDQYKEKILTALIKTEHLWIDEFIDFSVLFSKYPTIKDEWEICIDKLWINQDIVYQKLISSDENNPIRKEVLKFIIENNKKYLTDDIKLELFKILKTRISNSEDIDIVFNDDDEFTMKLIEYFKKWVFWSSKFDFTYTIFWVKFIEKIKAWLLNQSSDTITPDYYLPIIDKILVSSDIQTLNTELLKIIKENIWNIDIEKFKIILGCFAQLKVTTEYLNELWEVIKPDISSISQVKILSMIQEKYPKKKYIDKVWLWSNITDFLNSTNDEENQKVYNLVLEYFK</sequence>
<protein>
    <submittedName>
        <fullName evidence="1">Uncharacterized protein</fullName>
    </submittedName>
</protein>
<organism evidence="1">
    <name type="scientific">uncultured bacterium</name>
    <name type="common">gcode 4</name>
    <dbReference type="NCBI Taxonomy" id="1234023"/>
    <lineage>
        <taxon>Bacteria</taxon>
        <taxon>environmental samples</taxon>
    </lineage>
</organism>
<reference evidence="1" key="1">
    <citation type="journal article" date="2012" name="Science">
        <title>Fermentation, hydrogen, and sulfur metabolism in multiple uncultivated bacterial phyla.</title>
        <authorList>
            <person name="Wrighton K.C."/>
            <person name="Thomas B.C."/>
            <person name="Sharon I."/>
            <person name="Miller C.S."/>
            <person name="Castelle C.J."/>
            <person name="VerBerkmoes N.C."/>
            <person name="Wilkins M.J."/>
            <person name="Hettich R.L."/>
            <person name="Lipton M.S."/>
            <person name="Williams K.H."/>
            <person name="Long P.E."/>
            <person name="Banfield J.F."/>
        </authorList>
    </citation>
    <scope>NUCLEOTIDE SEQUENCE [LARGE SCALE GENOMIC DNA]</scope>
</reference>
<comment type="caution">
    <text evidence="1">The sequence shown here is derived from an EMBL/GenBank/DDBJ whole genome shotgun (WGS) entry which is preliminary data.</text>
</comment>
<accession>K2G8S3</accession>
<dbReference type="EMBL" id="AMFJ01000769">
    <property type="protein sequence ID" value="EKE26524.1"/>
    <property type="molecule type" value="Genomic_DNA"/>
</dbReference>
<proteinExistence type="predicted"/>
<dbReference type="AlphaFoldDB" id="K2G8S3"/>
<name>K2G8S3_9BACT</name>
<gene>
    <name evidence="1" type="ORF">ACD_4C00253G0001</name>
</gene>
<evidence type="ECO:0000313" key="1">
    <source>
        <dbReference type="EMBL" id="EKE26524.1"/>
    </source>
</evidence>